<dbReference type="NCBIfam" id="NF002205">
    <property type="entry name" value="PRK01096.1"/>
    <property type="match status" value="1"/>
</dbReference>
<dbReference type="NCBIfam" id="TIGR01353">
    <property type="entry name" value="dGTP_triPase"/>
    <property type="match status" value="1"/>
</dbReference>
<evidence type="ECO:0000256" key="1">
    <source>
        <dbReference type="ARBA" id="ARBA00022801"/>
    </source>
</evidence>
<reference evidence="3 4" key="1">
    <citation type="submission" date="2019-03" db="EMBL/GenBank/DDBJ databases">
        <title>Genomic Encyclopedia of Type Strains, Phase IV (KMG-IV): sequencing the most valuable type-strain genomes for metagenomic binning, comparative biology and taxonomic classification.</title>
        <authorList>
            <person name="Goeker M."/>
        </authorList>
    </citation>
    <scope>NUCLEOTIDE SEQUENCE [LARGE SCALE GENOMIC DNA]</scope>
    <source>
        <strain evidence="3 4">DSM 24984</strain>
    </source>
</reference>
<gene>
    <name evidence="3" type="ORF">C8D98_1092</name>
</gene>
<dbReference type="GO" id="GO:0008832">
    <property type="term" value="F:dGTPase activity"/>
    <property type="evidence" value="ECO:0007669"/>
    <property type="project" value="TreeGrafter"/>
</dbReference>
<evidence type="ECO:0000259" key="2">
    <source>
        <dbReference type="SMART" id="SM00471"/>
    </source>
</evidence>
<dbReference type="PANTHER" id="PTHR11373">
    <property type="entry name" value="DEOXYNUCLEOSIDE TRIPHOSPHATE TRIPHOSPHOHYDROLASE"/>
    <property type="match status" value="1"/>
</dbReference>
<dbReference type="GO" id="GO:0006203">
    <property type="term" value="P:dGTP catabolic process"/>
    <property type="evidence" value="ECO:0007669"/>
    <property type="project" value="TreeGrafter"/>
</dbReference>
<feature type="domain" description="HD/PDEase" evidence="2">
    <location>
        <begin position="56"/>
        <end position="246"/>
    </location>
</feature>
<organism evidence="3 4">
    <name type="scientific">Seleniivibrio woodruffii</name>
    <dbReference type="NCBI Taxonomy" id="1078050"/>
    <lineage>
        <taxon>Bacteria</taxon>
        <taxon>Pseudomonadati</taxon>
        <taxon>Deferribacterota</taxon>
        <taxon>Deferribacteres</taxon>
        <taxon>Deferribacterales</taxon>
        <taxon>Geovibrionaceae</taxon>
        <taxon>Seleniivibrio</taxon>
    </lineage>
</organism>
<dbReference type="EMBL" id="SMGG01000003">
    <property type="protein sequence ID" value="TCK62563.1"/>
    <property type="molecule type" value="Genomic_DNA"/>
</dbReference>
<dbReference type="InterPro" id="IPR027432">
    <property type="entry name" value="dGTP_triphosphohydrolase_C"/>
</dbReference>
<dbReference type="SMART" id="SM00471">
    <property type="entry name" value="HDc"/>
    <property type="match status" value="1"/>
</dbReference>
<dbReference type="AlphaFoldDB" id="A0A4R1KEX3"/>
<keyword evidence="4" id="KW-1185">Reference proteome</keyword>
<keyword evidence="1" id="KW-0378">Hydrolase</keyword>
<dbReference type="Pfam" id="PF01966">
    <property type="entry name" value="HD"/>
    <property type="match status" value="1"/>
</dbReference>
<dbReference type="SUPFAM" id="SSF109604">
    <property type="entry name" value="HD-domain/PDEase-like"/>
    <property type="match status" value="1"/>
</dbReference>
<accession>A0A4R1KEX3</accession>
<dbReference type="PANTHER" id="PTHR11373:SF32">
    <property type="entry name" value="DEOXYGUANOSINETRIPHOSPHATE TRIPHOSPHOHYDROLASE"/>
    <property type="match status" value="1"/>
</dbReference>
<comment type="caution">
    <text evidence="3">The sequence shown here is derived from an EMBL/GenBank/DDBJ whole genome shotgun (WGS) entry which is preliminary data.</text>
</comment>
<proteinExistence type="predicted"/>
<evidence type="ECO:0000313" key="4">
    <source>
        <dbReference type="Proteomes" id="UP000294614"/>
    </source>
</evidence>
<dbReference type="Proteomes" id="UP000294614">
    <property type="component" value="Unassembled WGS sequence"/>
</dbReference>
<dbReference type="InterPro" id="IPR026875">
    <property type="entry name" value="PHydrolase_assoc_dom"/>
</dbReference>
<evidence type="ECO:0000313" key="3">
    <source>
        <dbReference type="EMBL" id="TCK62563.1"/>
    </source>
</evidence>
<dbReference type="InterPro" id="IPR003607">
    <property type="entry name" value="HD/PDEase_dom"/>
</dbReference>
<protein>
    <submittedName>
        <fullName evidence="3">dGTPase</fullName>
    </submittedName>
</protein>
<dbReference type="Gene3D" id="1.10.3410.10">
    <property type="entry name" value="putative deoxyguanosinetriphosphate triphosphohydrolase like domain"/>
    <property type="match status" value="1"/>
</dbReference>
<dbReference type="RefSeq" id="WP_132872711.1">
    <property type="nucleotide sequence ID" value="NZ_SMGG01000003.1"/>
</dbReference>
<dbReference type="Gene3D" id="1.10.3550.10">
    <property type="entry name" value="eoxyguanosinetriphosphate triphosphohydrolase domain-like"/>
    <property type="match status" value="1"/>
</dbReference>
<dbReference type="Pfam" id="PF13286">
    <property type="entry name" value="HD_assoc"/>
    <property type="match status" value="1"/>
</dbReference>
<dbReference type="InterPro" id="IPR006674">
    <property type="entry name" value="HD_domain"/>
</dbReference>
<dbReference type="Gene3D" id="1.10.3210.10">
    <property type="entry name" value="Hypothetical protein af1432"/>
    <property type="match status" value="1"/>
</dbReference>
<dbReference type="InterPro" id="IPR050135">
    <property type="entry name" value="dGTPase-like"/>
</dbReference>
<name>A0A4R1KEX3_9BACT</name>
<dbReference type="InterPro" id="IPR006261">
    <property type="entry name" value="dGTPase"/>
</dbReference>
<dbReference type="InterPro" id="IPR023293">
    <property type="entry name" value="dGTP_triP_hydro_central_sf"/>
</dbReference>
<dbReference type="OrthoDB" id="9803619at2"/>
<sequence length="424" mass="47699">MQWDKLLNCDRLNEAPKPFDEARNPFSIDFDRIIFSDSFRRLDRKTQVHPMRSNDNVHSRLPHSLEVSCVGRSLGTLVGARIEKLPEHMNPDRIGQIVQAACLAHDIGNPPFGHMGETIISEWFTTNGTKYFESLSESQKTDFTAFEGNAQALRIMTRLAMYKNDGGLRPTYAVIAAMMKYPWVKYNDDLKKYCAFRSESRILEDIAQKTGLAGEDGVYSRHPLAYLSEAADDICYSIIDLEDAYEMGILRYEEVKNLMNGICGAAEEKLSGKTPKEAIAYLRAIAINKCVGAVVDEFFENYGAIMDGSLGKYNLPENSVFAEPIKRIKDLSSEVIYQNSRKLMLEVGAYNVMSILLETFCEAVYDHVSEGKSKDRTNHIIKIMGDSAPAESEGMYEALHKVTDYISGMTDNYATEMARQISGI</sequence>